<evidence type="ECO:0000313" key="2">
    <source>
        <dbReference type="EMBL" id="APC01179.1"/>
    </source>
</evidence>
<dbReference type="InterPro" id="IPR023393">
    <property type="entry name" value="START-like_dom_sf"/>
</dbReference>
<accession>A0AAC9IR33</accession>
<dbReference type="InterPro" id="IPR010419">
    <property type="entry name" value="CO_DH_gsu"/>
</dbReference>
<protein>
    <recommendedName>
        <fullName evidence="4">Carbon monoxide dehydrogenase</fullName>
    </recommendedName>
</protein>
<organism evidence="2 3">
    <name type="scientific">Polynucleobacter asymbioticus</name>
    <dbReference type="NCBI Taxonomy" id="576611"/>
    <lineage>
        <taxon>Bacteria</taxon>
        <taxon>Pseudomonadati</taxon>
        <taxon>Pseudomonadota</taxon>
        <taxon>Betaproteobacteria</taxon>
        <taxon>Burkholderiales</taxon>
        <taxon>Burkholderiaceae</taxon>
        <taxon>Polynucleobacter</taxon>
    </lineage>
</organism>
<sequence>MEVTIDKQYPIPASIESCWQVLSNVTDLATCMPGASITEKLDDTHYKGSVKVKVGPAAAAFSGDIEVQGIDAALKQMRMLGKGADRGGSSASMQLTASLIAQPDGSTNLVGKADVIVNGKFAQFGGRMMTSVSDMILQQFADNFSVKAQAIGGTHNVSQGGESSSASSVDSVSKSSAPPKAPHTELNGLAIAWMLIKNFFKGLVGIKS</sequence>
<feature type="compositionally biased region" description="Low complexity" evidence="1">
    <location>
        <begin position="163"/>
        <end position="178"/>
    </location>
</feature>
<dbReference type="PANTHER" id="PTHR38588:SF1">
    <property type="entry name" value="BLL0334 PROTEIN"/>
    <property type="match status" value="1"/>
</dbReference>
<feature type="region of interest" description="Disordered" evidence="1">
    <location>
        <begin position="155"/>
        <end position="181"/>
    </location>
</feature>
<evidence type="ECO:0008006" key="4">
    <source>
        <dbReference type="Google" id="ProtNLM"/>
    </source>
</evidence>
<dbReference type="CDD" id="cd07823">
    <property type="entry name" value="SRPBCC_5"/>
    <property type="match status" value="1"/>
</dbReference>
<dbReference type="RefSeq" id="WP_071539218.1">
    <property type="nucleotide sequence ID" value="NZ_CP015016.1"/>
</dbReference>
<proteinExistence type="predicted"/>
<name>A0AAC9IR33_9BURK</name>
<dbReference type="SUPFAM" id="SSF55961">
    <property type="entry name" value="Bet v1-like"/>
    <property type="match status" value="1"/>
</dbReference>
<evidence type="ECO:0000313" key="3">
    <source>
        <dbReference type="Proteomes" id="UP000182060"/>
    </source>
</evidence>
<dbReference type="AlphaFoldDB" id="A0AAC9IR33"/>
<evidence type="ECO:0000256" key="1">
    <source>
        <dbReference type="SAM" id="MobiDB-lite"/>
    </source>
</evidence>
<reference evidence="2" key="1">
    <citation type="journal article" date="2017" name="Appl. Environ. Microbiol.">
        <title>Microdiversification of a pelagic Polynucleobacter species is mainly driven by acquisition of genomic islands from a partially interspecific gene pool.</title>
        <authorList>
            <person name="Hoetzinger M."/>
            <person name="Hahn M.W."/>
            <person name="Jezberova J."/>
            <person name="Schmidt J."/>
            <person name="Koll U."/>
        </authorList>
    </citation>
    <scope>NUCLEOTIDE SEQUENCE</scope>
    <source>
        <strain evidence="2">MWH-RechtKol4</strain>
    </source>
</reference>
<dbReference type="Gene3D" id="3.30.530.20">
    <property type="match status" value="1"/>
</dbReference>
<dbReference type="Pfam" id="PF06240">
    <property type="entry name" value="COXG"/>
    <property type="match status" value="1"/>
</dbReference>
<dbReference type="EMBL" id="CP015017">
    <property type="protein sequence ID" value="APC01179.1"/>
    <property type="molecule type" value="Genomic_DNA"/>
</dbReference>
<dbReference type="PANTHER" id="PTHR38588">
    <property type="entry name" value="BLL0334 PROTEIN"/>
    <property type="match status" value="1"/>
</dbReference>
<dbReference type="Proteomes" id="UP000182060">
    <property type="component" value="Chromosome"/>
</dbReference>
<gene>
    <name evidence="2" type="ORF">AOC25_05915</name>
</gene>